<dbReference type="Gene3D" id="3.20.20.80">
    <property type="entry name" value="Glycosidases"/>
    <property type="match status" value="1"/>
</dbReference>
<dbReference type="PANTHER" id="PTHR10357">
    <property type="entry name" value="ALPHA-AMYLASE FAMILY MEMBER"/>
    <property type="match status" value="1"/>
</dbReference>
<dbReference type="FunFam" id="3.90.400.10:FF:000002">
    <property type="entry name" value="Sucrose isomerase"/>
    <property type="match status" value="1"/>
</dbReference>
<dbReference type="SMART" id="SM00642">
    <property type="entry name" value="Aamy"/>
    <property type="match status" value="1"/>
</dbReference>
<dbReference type="InterPro" id="IPR017853">
    <property type="entry name" value="GH"/>
</dbReference>
<comment type="caution">
    <text evidence="5">The sequence shown here is derived from an EMBL/GenBank/DDBJ whole genome shotgun (WGS) entry which is preliminary data.</text>
</comment>
<dbReference type="PANTHER" id="PTHR10357:SF179">
    <property type="entry name" value="NEUTRAL AND BASIC AMINO ACID TRANSPORT PROTEIN RBAT"/>
    <property type="match status" value="1"/>
</dbReference>
<dbReference type="Proteomes" id="UP000249354">
    <property type="component" value="Unassembled WGS sequence"/>
</dbReference>
<dbReference type="EMBL" id="QBMC01000201">
    <property type="protein sequence ID" value="PZO11143.1"/>
    <property type="molecule type" value="Genomic_DNA"/>
</dbReference>
<gene>
    <name evidence="5" type="ORF">DCF25_20010</name>
</gene>
<sequence length="519" mass="58351">MGTDTDVWWKKAVVYQIYPRSFQDSTGDGIGDLTGIIQRLDYLKWLGIDAIWLSPIYPSPMQDFGYDITHYTGIDPQFGSLQDFDRLVERSHTLGIRVILDVVPNHTSSEHPWFLASRQSQTNPQRNWYIWRDPKADGGPPNNWRSVTGGSAWSLDELTGQYYLHSFLPCEPDLNWRSADVRMAVASALHFWLSRGVDGLRIDMVDFLVKDATFRDEANAGYTFATAQRHLNQPEVAQTIEEICRVVNAYPDRVAIGEINPGSNVARTVSYYGKAARLQPFNFGLLGLPFEAAALKAYIQAYEAALPAEAWPNYTLGNHDTPRLASRLGQPKSRLAALLLLTLRGTPYLYYGDELGLENVVIPSDQIQDVWEARQPGKGRDPCRTPMPWRSESGAGFTQGEAWLPIGDQNRQRNVERQQQDEASLLMLYRCLIAIRQRSPALLSGSLQLLNAPSEVLMYERALGDSQALTIANFSKTSQQIVLPYKASGWQSLLSTQARELFKPGDSFELLPYEGILLS</sequence>
<protein>
    <submittedName>
        <fullName evidence="5">Alpha-amylase</fullName>
    </submittedName>
</protein>
<accession>A0A2W4TQT2</accession>
<dbReference type="AlphaFoldDB" id="A0A2W4TQT2"/>
<evidence type="ECO:0000256" key="1">
    <source>
        <dbReference type="ARBA" id="ARBA00008061"/>
    </source>
</evidence>
<keyword evidence="3" id="KW-0326">Glycosidase</keyword>
<evidence type="ECO:0000313" key="6">
    <source>
        <dbReference type="Proteomes" id="UP000249354"/>
    </source>
</evidence>
<dbReference type="GO" id="GO:0009313">
    <property type="term" value="P:oligosaccharide catabolic process"/>
    <property type="evidence" value="ECO:0007669"/>
    <property type="project" value="TreeGrafter"/>
</dbReference>
<feature type="domain" description="Glycosyl hydrolase family 13 catalytic" evidence="4">
    <location>
        <begin position="16"/>
        <end position="384"/>
    </location>
</feature>
<reference evidence="5 6" key="2">
    <citation type="submission" date="2018-06" db="EMBL/GenBank/DDBJ databases">
        <title>Metagenomic assembly of (sub)arctic Cyanobacteria and their associated microbiome from non-axenic cultures.</title>
        <authorList>
            <person name="Baurain D."/>
        </authorList>
    </citation>
    <scope>NUCLEOTIDE SEQUENCE [LARGE SCALE GENOMIC DNA]</scope>
    <source>
        <strain evidence="5">ULC129bin1</strain>
    </source>
</reference>
<dbReference type="SUPFAM" id="SSF51445">
    <property type="entry name" value="(Trans)glycosidases"/>
    <property type="match status" value="1"/>
</dbReference>
<organism evidence="5 6">
    <name type="scientific">Leptolyngbya foveolarum</name>
    <dbReference type="NCBI Taxonomy" id="47253"/>
    <lineage>
        <taxon>Bacteria</taxon>
        <taxon>Bacillati</taxon>
        <taxon>Cyanobacteriota</taxon>
        <taxon>Cyanophyceae</taxon>
        <taxon>Leptolyngbyales</taxon>
        <taxon>Leptolyngbyaceae</taxon>
        <taxon>Leptolyngbya group</taxon>
        <taxon>Leptolyngbya</taxon>
    </lineage>
</organism>
<proteinExistence type="inferred from homology"/>
<dbReference type="Gene3D" id="2.60.40.1180">
    <property type="entry name" value="Golgi alpha-mannosidase II"/>
    <property type="match status" value="1"/>
</dbReference>
<dbReference type="InterPro" id="IPR006047">
    <property type="entry name" value="GH13_cat_dom"/>
</dbReference>
<evidence type="ECO:0000313" key="5">
    <source>
        <dbReference type="EMBL" id="PZO11143.1"/>
    </source>
</evidence>
<reference evidence="6" key="1">
    <citation type="submission" date="2018-04" db="EMBL/GenBank/DDBJ databases">
        <authorList>
            <person name="Cornet L."/>
        </authorList>
    </citation>
    <scope>NUCLEOTIDE SEQUENCE [LARGE SCALE GENOMIC DNA]</scope>
</reference>
<evidence type="ECO:0000256" key="3">
    <source>
        <dbReference type="ARBA" id="ARBA00023295"/>
    </source>
</evidence>
<evidence type="ECO:0000256" key="2">
    <source>
        <dbReference type="ARBA" id="ARBA00022801"/>
    </source>
</evidence>
<dbReference type="Gene3D" id="3.90.400.10">
    <property type="entry name" value="Oligo-1,6-glucosidase, Domain 2"/>
    <property type="match status" value="1"/>
</dbReference>
<dbReference type="Pfam" id="PF00128">
    <property type="entry name" value="Alpha-amylase"/>
    <property type="match status" value="1"/>
</dbReference>
<dbReference type="InterPro" id="IPR013780">
    <property type="entry name" value="Glyco_hydro_b"/>
</dbReference>
<comment type="similarity">
    <text evidence="1">Belongs to the glycosyl hydrolase 13 family.</text>
</comment>
<keyword evidence="2" id="KW-0378">Hydrolase</keyword>
<evidence type="ECO:0000259" key="4">
    <source>
        <dbReference type="SMART" id="SM00642"/>
    </source>
</evidence>
<name>A0A2W4TQT2_9CYAN</name>
<dbReference type="SUPFAM" id="SSF51011">
    <property type="entry name" value="Glycosyl hydrolase domain"/>
    <property type="match status" value="1"/>
</dbReference>
<dbReference type="GO" id="GO:0004556">
    <property type="term" value="F:alpha-amylase activity"/>
    <property type="evidence" value="ECO:0007669"/>
    <property type="project" value="TreeGrafter"/>
</dbReference>
<dbReference type="InterPro" id="IPR045857">
    <property type="entry name" value="O16G_dom_2"/>
</dbReference>